<accession>A0A182EX41</accession>
<proteinExistence type="predicted"/>
<evidence type="ECO:0000313" key="2">
    <source>
        <dbReference type="Proteomes" id="UP000271087"/>
    </source>
</evidence>
<evidence type="ECO:0000313" key="1">
    <source>
        <dbReference type="EMBL" id="VDM99898.1"/>
    </source>
</evidence>
<dbReference type="SUPFAM" id="SSF56672">
    <property type="entry name" value="DNA/RNA polymerases"/>
    <property type="match status" value="1"/>
</dbReference>
<dbReference type="STRING" id="42157.A0A182EX41"/>
<dbReference type="PANTHER" id="PTHR47331">
    <property type="entry name" value="PHD-TYPE DOMAIN-CONTAINING PROTEIN"/>
    <property type="match status" value="1"/>
</dbReference>
<reference evidence="1 2" key="2">
    <citation type="submission" date="2018-08" db="EMBL/GenBank/DDBJ databases">
        <authorList>
            <person name="Laetsch R D."/>
            <person name="Stevens L."/>
            <person name="Kumar S."/>
            <person name="Blaxter L. M."/>
        </authorList>
    </citation>
    <scope>NUCLEOTIDE SEQUENCE [LARGE SCALE GENOMIC DNA]</scope>
</reference>
<keyword evidence="2" id="KW-1185">Reference proteome</keyword>
<sequence>MDRTGMIHYLPHHEVIAPHKPITKLRIVHDTSAHLKGPRSSNEVFYLTEENLKRYHLKRVPFGVISSPFLLPETINDHLEINGTKLALEIRKNLYVDNIILSVMDIEEALRKYEETKSSFGDAALNIREFLSNDEDFNTKIAEQDRANMEVKKILGINWDHVRDTIQLTNNHGLENN</sequence>
<dbReference type="WBParaSite" id="nOo.2.0.1.t12740-RA">
    <property type="protein sequence ID" value="nOo.2.0.1.t12740-RA"/>
    <property type="gene ID" value="nOo.2.0.1.g12740"/>
</dbReference>
<protein>
    <submittedName>
        <fullName evidence="3">Reverse transcriptase domain-containing protein</fullName>
    </submittedName>
</protein>
<dbReference type="AlphaFoldDB" id="A0A182EX41"/>
<organism evidence="3">
    <name type="scientific">Onchocerca ochengi</name>
    <name type="common">Filarial nematode worm</name>
    <dbReference type="NCBI Taxonomy" id="42157"/>
    <lineage>
        <taxon>Eukaryota</taxon>
        <taxon>Metazoa</taxon>
        <taxon>Ecdysozoa</taxon>
        <taxon>Nematoda</taxon>
        <taxon>Chromadorea</taxon>
        <taxon>Rhabditida</taxon>
        <taxon>Spirurina</taxon>
        <taxon>Spiruromorpha</taxon>
        <taxon>Filarioidea</taxon>
        <taxon>Onchocercidae</taxon>
        <taxon>Onchocerca</taxon>
    </lineage>
</organism>
<dbReference type="InterPro" id="IPR043502">
    <property type="entry name" value="DNA/RNA_pol_sf"/>
</dbReference>
<dbReference type="Proteomes" id="UP000271087">
    <property type="component" value="Unassembled WGS sequence"/>
</dbReference>
<gene>
    <name evidence="1" type="ORF">NOO_LOCUS12740</name>
</gene>
<reference evidence="3" key="1">
    <citation type="submission" date="2016-06" db="UniProtKB">
        <authorList>
            <consortium name="WormBaseParasite"/>
        </authorList>
    </citation>
    <scope>IDENTIFICATION</scope>
</reference>
<evidence type="ECO:0000313" key="3">
    <source>
        <dbReference type="WBParaSite" id="nOo.2.0.1.t12740-RA"/>
    </source>
</evidence>
<name>A0A182EX41_ONCOC</name>
<dbReference type="OrthoDB" id="5867110at2759"/>
<dbReference type="EMBL" id="UYRW01011799">
    <property type="protein sequence ID" value="VDM99898.1"/>
    <property type="molecule type" value="Genomic_DNA"/>
</dbReference>